<evidence type="ECO:0000313" key="1">
    <source>
        <dbReference type="EMBL" id="KFF11299.1"/>
    </source>
</evidence>
<sequence length="108" mass="13077">MEKLIPDYKRIYTDIIIKDFPDKRDCCMRLLQKESLSVVDIIELNEKIFGFPDKETFAANQRHRSYRKTDILKILDYQKKNQLNNKQLALHFKLSRNTVTKWKKRFVV</sequence>
<dbReference type="EMBL" id="JPRH01000007">
    <property type="protein sequence ID" value="KFF11299.1"/>
    <property type="molecule type" value="Genomic_DNA"/>
</dbReference>
<reference evidence="1 2" key="1">
    <citation type="submission" date="2014-07" db="EMBL/GenBank/DDBJ databases">
        <title>Genome of Chryseobacterium soli DSM 19298.</title>
        <authorList>
            <person name="Stropko S.J."/>
            <person name="Pipes S.E."/>
            <person name="Newman J."/>
        </authorList>
    </citation>
    <scope>NUCLEOTIDE SEQUENCE [LARGE SCALE GENOMIC DNA]</scope>
    <source>
        <strain evidence="1 2">DSM 19298</strain>
    </source>
</reference>
<evidence type="ECO:0000313" key="2">
    <source>
        <dbReference type="Proteomes" id="UP000028705"/>
    </source>
</evidence>
<dbReference type="eggNOG" id="ENOG5033J1N">
    <property type="taxonomic scope" value="Bacteria"/>
</dbReference>
<dbReference type="RefSeq" id="WP_034713242.1">
    <property type="nucleotide sequence ID" value="NZ_JPRH01000007.1"/>
</dbReference>
<dbReference type="SUPFAM" id="SSF48295">
    <property type="entry name" value="TrpR-like"/>
    <property type="match status" value="1"/>
</dbReference>
<keyword evidence="2" id="KW-1185">Reference proteome</keyword>
<organism evidence="1 2">
    <name type="scientific">Chryseobacterium soli</name>
    <dbReference type="NCBI Taxonomy" id="445961"/>
    <lineage>
        <taxon>Bacteria</taxon>
        <taxon>Pseudomonadati</taxon>
        <taxon>Bacteroidota</taxon>
        <taxon>Flavobacteriia</taxon>
        <taxon>Flavobacteriales</taxon>
        <taxon>Weeksellaceae</taxon>
        <taxon>Chryseobacterium group</taxon>
        <taxon>Chryseobacterium</taxon>
    </lineage>
</organism>
<dbReference type="Proteomes" id="UP000028705">
    <property type="component" value="Unassembled WGS sequence"/>
</dbReference>
<name>A0A086A3N5_9FLAO</name>
<dbReference type="OrthoDB" id="1260127at2"/>
<comment type="caution">
    <text evidence="1">The sequence shown here is derived from an EMBL/GenBank/DDBJ whole genome shotgun (WGS) entry which is preliminary data.</text>
</comment>
<accession>A0A086A3N5</accession>
<dbReference type="GO" id="GO:0043565">
    <property type="term" value="F:sequence-specific DNA binding"/>
    <property type="evidence" value="ECO:0007669"/>
    <property type="project" value="InterPro"/>
</dbReference>
<protein>
    <submittedName>
        <fullName evidence="1">Transposase</fullName>
    </submittedName>
</protein>
<proteinExistence type="predicted"/>
<dbReference type="AlphaFoldDB" id="A0A086A3N5"/>
<dbReference type="STRING" id="445961.IW15_16235"/>
<dbReference type="InterPro" id="IPR010921">
    <property type="entry name" value="Trp_repressor/repl_initiator"/>
</dbReference>
<gene>
    <name evidence="1" type="ORF">IW15_16235</name>
</gene>